<proteinExistence type="inferred from homology"/>
<evidence type="ECO:0000259" key="4">
    <source>
        <dbReference type="Pfam" id="PF13556"/>
    </source>
</evidence>
<accession>A0ABP7SLF9</accession>
<dbReference type="Pfam" id="PF07905">
    <property type="entry name" value="PucR"/>
    <property type="match status" value="1"/>
</dbReference>
<keyword evidence="7" id="KW-1185">Reference proteome</keyword>
<evidence type="ECO:0000256" key="1">
    <source>
        <dbReference type="ARBA" id="ARBA00006754"/>
    </source>
</evidence>
<dbReference type="Gene3D" id="1.10.10.2840">
    <property type="entry name" value="PucR C-terminal helix-turn-helix domain"/>
    <property type="match status" value="1"/>
</dbReference>
<name>A0ABP7SLF9_9ACTN</name>
<dbReference type="PANTHER" id="PTHR33744:SF15">
    <property type="entry name" value="CARBOHYDRATE DIACID REGULATOR"/>
    <property type="match status" value="1"/>
</dbReference>
<dbReference type="Pfam" id="PF13556">
    <property type="entry name" value="HTH_30"/>
    <property type="match status" value="1"/>
</dbReference>
<comment type="similarity">
    <text evidence="1">Belongs to the CdaR family.</text>
</comment>
<dbReference type="RefSeq" id="WP_345568201.1">
    <property type="nucleotide sequence ID" value="NZ_BAAAZX010000021.1"/>
</dbReference>
<protein>
    <submittedName>
        <fullName evidence="6">PucR family transcriptional regulator</fullName>
    </submittedName>
</protein>
<feature type="domain" description="PucR C-terminal helix-turn-helix" evidence="4">
    <location>
        <begin position="456"/>
        <end position="510"/>
    </location>
</feature>
<gene>
    <name evidence="6" type="ORF">GCM10022232_64650</name>
</gene>
<evidence type="ECO:0000256" key="2">
    <source>
        <dbReference type="SAM" id="MobiDB-lite"/>
    </source>
</evidence>
<feature type="region of interest" description="Disordered" evidence="2">
    <location>
        <begin position="527"/>
        <end position="549"/>
    </location>
</feature>
<evidence type="ECO:0000313" key="6">
    <source>
        <dbReference type="EMBL" id="GAA4013452.1"/>
    </source>
</evidence>
<dbReference type="InterPro" id="IPR025736">
    <property type="entry name" value="PucR_C-HTH_dom"/>
</dbReference>
<dbReference type="PANTHER" id="PTHR33744">
    <property type="entry name" value="CARBOHYDRATE DIACID REGULATOR"/>
    <property type="match status" value="1"/>
</dbReference>
<organism evidence="6 7">
    <name type="scientific">Streptomyces plumbiresistens</name>
    <dbReference type="NCBI Taxonomy" id="511811"/>
    <lineage>
        <taxon>Bacteria</taxon>
        <taxon>Bacillati</taxon>
        <taxon>Actinomycetota</taxon>
        <taxon>Actinomycetes</taxon>
        <taxon>Kitasatosporales</taxon>
        <taxon>Streptomycetaceae</taxon>
        <taxon>Streptomyces</taxon>
    </lineage>
</organism>
<evidence type="ECO:0000259" key="5">
    <source>
        <dbReference type="Pfam" id="PF17853"/>
    </source>
</evidence>
<dbReference type="Proteomes" id="UP001500456">
    <property type="component" value="Unassembled WGS sequence"/>
</dbReference>
<dbReference type="Pfam" id="PF17853">
    <property type="entry name" value="GGDEF_2"/>
    <property type="match status" value="1"/>
</dbReference>
<evidence type="ECO:0000313" key="7">
    <source>
        <dbReference type="Proteomes" id="UP001500456"/>
    </source>
</evidence>
<dbReference type="InterPro" id="IPR041522">
    <property type="entry name" value="CdaR_GGDEF"/>
</dbReference>
<sequence length="549" mass="59444">MSRGDYTLGDLLGESQLGLELLAGGQDALLTPLNGAHAIELEHPAKWLDTGWMMLTMGVRLRNKPQMQRELIAELQELGASCLGFGVGLSFKSVPSALLDEARRRNFPVVLVPEETQFRDITRAVFHSTVGIESATFQRLSSIQQNLIRAFADVNPLQSIVQRLGRLVHSTVAVMSLDGEVDVATGTIPVTEIAAGLSGQSNFPLAQFDIAEWRILAAPVSTCNGPSGRWLVVATRRTAVAQELARAAVQVTAPLVDAILRLSITNQGQDQAIRQSLLDSALDDSPESLDLRTLGARITALGVDFETDFRAVVLRERPHSLDPGRETGASEELASWLRSRLESLGARYLLSPRSTEIVMVVSSGSVRALSEELARAWPLCVLGVGRPIGSALGIRTSHRDAQIAVRHHTAQSDGAVMWFDDLDVVTQLLAEVPKERLAATAAPIVALLAENPIQFEALRAYFAMNRDVKAAADSIFLHPNTLRYRLERLEQSLGRSLREPSVTASLYCVLTLMPDLLPVRTDAPAGEWAPGERPAVGAPPPAEGTLRAS</sequence>
<dbReference type="EMBL" id="BAAAZX010000021">
    <property type="protein sequence ID" value="GAA4013452.1"/>
    <property type="molecule type" value="Genomic_DNA"/>
</dbReference>
<dbReference type="InterPro" id="IPR042070">
    <property type="entry name" value="PucR_C-HTH_sf"/>
</dbReference>
<dbReference type="InterPro" id="IPR012914">
    <property type="entry name" value="PucR_dom"/>
</dbReference>
<evidence type="ECO:0000259" key="3">
    <source>
        <dbReference type="Pfam" id="PF07905"/>
    </source>
</evidence>
<comment type="caution">
    <text evidence="6">The sequence shown here is derived from an EMBL/GenBank/DDBJ whole genome shotgun (WGS) entry which is preliminary data.</text>
</comment>
<feature type="domain" description="Purine catabolism PurC-like" evidence="3">
    <location>
        <begin position="11"/>
        <end position="127"/>
    </location>
</feature>
<reference evidence="7" key="1">
    <citation type="journal article" date="2019" name="Int. J. Syst. Evol. Microbiol.">
        <title>The Global Catalogue of Microorganisms (GCM) 10K type strain sequencing project: providing services to taxonomists for standard genome sequencing and annotation.</title>
        <authorList>
            <consortium name="The Broad Institute Genomics Platform"/>
            <consortium name="The Broad Institute Genome Sequencing Center for Infectious Disease"/>
            <person name="Wu L."/>
            <person name="Ma J."/>
        </authorList>
    </citation>
    <scope>NUCLEOTIDE SEQUENCE [LARGE SCALE GENOMIC DNA]</scope>
    <source>
        <strain evidence="7">JCM 16924</strain>
    </source>
</reference>
<feature type="domain" description="CdaR GGDEF-like" evidence="5">
    <location>
        <begin position="294"/>
        <end position="406"/>
    </location>
</feature>
<dbReference type="InterPro" id="IPR051448">
    <property type="entry name" value="CdaR-like_regulators"/>
</dbReference>